<feature type="transmembrane region" description="Helical" evidence="1">
    <location>
        <begin position="7"/>
        <end position="30"/>
    </location>
</feature>
<keyword evidence="1" id="KW-0812">Transmembrane</keyword>
<comment type="caution">
    <text evidence="2">The sequence shown here is derived from an EMBL/GenBank/DDBJ whole genome shotgun (WGS) entry which is preliminary data.</text>
</comment>
<feature type="transmembrane region" description="Helical" evidence="1">
    <location>
        <begin position="50"/>
        <end position="74"/>
    </location>
</feature>
<dbReference type="EMBL" id="JAUJEB010000010">
    <property type="protein sequence ID" value="MDN5216747.1"/>
    <property type="molecule type" value="Genomic_DNA"/>
</dbReference>
<proteinExistence type="predicted"/>
<organism evidence="2 3">
    <name type="scientific">Agaribacillus aureus</name>
    <dbReference type="NCBI Taxonomy" id="3051825"/>
    <lineage>
        <taxon>Bacteria</taxon>
        <taxon>Pseudomonadati</taxon>
        <taxon>Bacteroidota</taxon>
        <taxon>Cytophagia</taxon>
        <taxon>Cytophagales</taxon>
        <taxon>Splendidivirgaceae</taxon>
        <taxon>Agaribacillus</taxon>
    </lineage>
</organism>
<dbReference type="RefSeq" id="WP_346762085.1">
    <property type="nucleotide sequence ID" value="NZ_JAUJEB010000010.1"/>
</dbReference>
<gene>
    <name evidence="2" type="ORF">QQ020_32050</name>
</gene>
<accession>A0ABT8LG22</accession>
<sequence>MKASVLTFIIIFVAGEVIATAIYFLVGVLGKEKGAKLSGLGILKGGLERIFLFLSLTNGFPQSLIVFGTLKIATRFKKESKISNDYFLIGNLISLMLGISYYMIWNNYN</sequence>
<keyword evidence="1" id="KW-1133">Transmembrane helix</keyword>
<evidence type="ECO:0000256" key="1">
    <source>
        <dbReference type="SAM" id="Phobius"/>
    </source>
</evidence>
<evidence type="ECO:0000313" key="3">
    <source>
        <dbReference type="Proteomes" id="UP001172083"/>
    </source>
</evidence>
<feature type="transmembrane region" description="Helical" evidence="1">
    <location>
        <begin position="86"/>
        <end position="105"/>
    </location>
</feature>
<keyword evidence="1" id="KW-0472">Membrane</keyword>
<keyword evidence="3" id="KW-1185">Reference proteome</keyword>
<evidence type="ECO:0000313" key="2">
    <source>
        <dbReference type="EMBL" id="MDN5216747.1"/>
    </source>
</evidence>
<dbReference type="Proteomes" id="UP001172083">
    <property type="component" value="Unassembled WGS sequence"/>
</dbReference>
<reference evidence="2" key="1">
    <citation type="submission" date="2023-06" db="EMBL/GenBank/DDBJ databases">
        <title>Genomic of Agaribacillus aureum.</title>
        <authorList>
            <person name="Wang G."/>
        </authorList>
    </citation>
    <scope>NUCLEOTIDE SEQUENCE</scope>
    <source>
        <strain evidence="2">BMA12</strain>
    </source>
</reference>
<name>A0ABT8LG22_9BACT</name>
<protein>
    <submittedName>
        <fullName evidence="2">Uncharacterized protein</fullName>
    </submittedName>
</protein>